<accession>A0A9P6C6S4</accession>
<comment type="caution">
    <text evidence="1">The sequence shown here is derived from an EMBL/GenBank/DDBJ whole genome shotgun (WGS) entry which is preliminary data.</text>
</comment>
<keyword evidence="2" id="KW-1185">Reference proteome</keyword>
<dbReference type="Proteomes" id="UP000807342">
    <property type="component" value="Unassembled WGS sequence"/>
</dbReference>
<reference evidence="1" key="1">
    <citation type="submission" date="2020-11" db="EMBL/GenBank/DDBJ databases">
        <authorList>
            <consortium name="DOE Joint Genome Institute"/>
            <person name="Ahrendt S."/>
            <person name="Riley R."/>
            <person name="Andreopoulos W."/>
            <person name="Labutti K."/>
            <person name="Pangilinan J."/>
            <person name="Ruiz-Duenas F.J."/>
            <person name="Barrasa J.M."/>
            <person name="Sanchez-Garcia M."/>
            <person name="Camarero S."/>
            <person name="Miyauchi S."/>
            <person name="Serrano A."/>
            <person name="Linde D."/>
            <person name="Babiker R."/>
            <person name="Drula E."/>
            <person name="Ayuso-Fernandez I."/>
            <person name="Pacheco R."/>
            <person name="Padilla G."/>
            <person name="Ferreira P."/>
            <person name="Barriuso J."/>
            <person name="Kellner H."/>
            <person name="Castanera R."/>
            <person name="Alfaro M."/>
            <person name="Ramirez L."/>
            <person name="Pisabarro A.G."/>
            <person name="Kuo A."/>
            <person name="Tritt A."/>
            <person name="Lipzen A."/>
            <person name="He G."/>
            <person name="Yan M."/>
            <person name="Ng V."/>
            <person name="Cullen D."/>
            <person name="Martin F."/>
            <person name="Rosso M.-N."/>
            <person name="Henrissat B."/>
            <person name="Hibbett D."/>
            <person name="Martinez A.T."/>
            <person name="Grigoriev I.V."/>
        </authorList>
    </citation>
    <scope>NUCLEOTIDE SEQUENCE</scope>
    <source>
        <strain evidence="1">MF-IS2</strain>
    </source>
</reference>
<dbReference type="EMBL" id="MU151104">
    <property type="protein sequence ID" value="KAF9450473.1"/>
    <property type="molecule type" value="Genomic_DNA"/>
</dbReference>
<protein>
    <submittedName>
        <fullName evidence="1">Uncharacterized protein</fullName>
    </submittedName>
</protein>
<evidence type="ECO:0000313" key="2">
    <source>
        <dbReference type="Proteomes" id="UP000807342"/>
    </source>
</evidence>
<gene>
    <name evidence="1" type="ORF">P691DRAFT_810298</name>
</gene>
<evidence type="ECO:0000313" key="1">
    <source>
        <dbReference type="EMBL" id="KAF9450473.1"/>
    </source>
</evidence>
<sequence length="56" mass="6136">MIHASTPELVSGSPLKPWFDPSTINPVSLPHPVAHSVTHTGHTYRSFWTRSTNAAL</sequence>
<dbReference type="OrthoDB" id="10570489at2759"/>
<name>A0A9P6C6S4_9AGAR</name>
<organism evidence="1 2">
    <name type="scientific">Macrolepiota fuliginosa MF-IS2</name>
    <dbReference type="NCBI Taxonomy" id="1400762"/>
    <lineage>
        <taxon>Eukaryota</taxon>
        <taxon>Fungi</taxon>
        <taxon>Dikarya</taxon>
        <taxon>Basidiomycota</taxon>
        <taxon>Agaricomycotina</taxon>
        <taxon>Agaricomycetes</taxon>
        <taxon>Agaricomycetidae</taxon>
        <taxon>Agaricales</taxon>
        <taxon>Agaricineae</taxon>
        <taxon>Agaricaceae</taxon>
        <taxon>Macrolepiota</taxon>
    </lineage>
</organism>
<proteinExistence type="predicted"/>
<dbReference type="AlphaFoldDB" id="A0A9P6C6S4"/>